<dbReference type="OrthoDB" id="2884925at2759"/>
<dbReference type="SUPFAM" id="SSF81383">
    <property type="entry name" value="F-box domain"/>
    <property type="match status" value="1"/>
</dbReference>
<accession>A0A166KYN7</accession>
<feature type="coiled-coil region" evidence="1">
    <location>
        <begin position="19"/>
        <end position="46"/>
    </location>
</feature>
<dbReference type="Gene3D" id="1.20.1280.50">
    <property type="match status" value="1"/>
</dbReference>
<dbReference type="Proteomes" id="UP000076532">
    <property type="component" value="Unassembled WGS sequence"/>
</dbReference>
<name>A0A166KYN7_9AGAM</name>
<dbReference type="AlphaFoldDB" id="A0A166KYN7"/>
<keyword evidence="1" id="KW-0175">Coiled coil</keyword>
<organism evidence="2 3">
    <name type="scientific">Athelia psychrophila</name>
    <dbReference type="NCBI Taxonomy" id="1759441"/>
    <lineage>
        <taxon>Eukaryota</taxon>
        <taxon>Fungi</taxon>
        <taxon>Dikarya</taxon>
        <taxon>Basidiomycota</taxon>
        <taxon>Agaricomycotina</taxon>
        <taxon>Agaricomycetes</taxon>
        <taxon>Agaricomycetidae</taxon>
        <taxon>Atheliales</taxon>
        <taxon>Atheliaceae</taxon>
        <taxon>Athelia</taxon>
    </lineage>
</organism>
<reference evidence="2 3" key="1">
    <citation type="journal article" date="2016" name="Mol. Biol. Evol.">
        <title>Comparative Genomics of Early-Diverging Mushroom-Forming Fungi Provides Insights into the Origins of Lignocellulose Decay Capabilities.</title>
        <authorList>
            <person name="Nagy L.G."/>
            <person name="Riley R."/>
            <person name="Tritt A."/>
            <person name="Adam C."/>
            <person name="Daum C."/>
            <person name="Floudas D."/>
            <person name="Sun H."/>
            <person name="Yadav J.S."/>
            <person name="Pangilinan J."/>
            <person name="Larsson K.H."/>
            <person name="Matsuura K."/>
            <person name="Barry K."/>
            <person name="Labutti K."/>
            <person name="Kuo R."/>
            <person name="Ohm R.A."/>
            <person name="Bhattacharya S.S."/>
            <person name="Shirouzu T."/>
            <person name="Yoshinaga Y."/>
            <person name="Martin F.M."/>
            <person name="Grigoriev I.V."/>
            <person name="Hibbett D.S."/>
        </authorList>
    </citation>
    <scope>NUCLEOTIDE SEQUENCE [LARGE SCALE GENOMIC DNA]</scope>
    <source>
        <strain evidence="2 3">CBS 109695</strain>
    </source>
</reference>
<dbReference type="EMBL" id="KV417540">
    <property type="protein sequence ID" value="KZP22387.1"/>
    <property type="molecule type" value="Genomic_DNA"/>
</dbReference>
<evidence type="ECO:0000313" key="3">
    <source>
        <dbReference type="Proteomes" id="UP000076532"/>
    </source>
</evidence>
<evidence type="ECO:0000313" key="2">
    <source>
        <dbReference type="EMBL" id="KZP22387.1"/>
    </source>
</evidence>
<keyword evidence="3" id="KW-1185">Reference proteome</keyword>
<protein>
    <submittedName>
        <fullName evidence="2">Uncharacterized protein</fullName>
    </submittedName>
</protein>
<sequence length="200" mass="22684">MRQISEERRHALGLLLKRLEEFAAARLELLRQLEELDVQARAVQQTHNAIHNADAPTSDLPDEILAMIFEEGILLKDRPSYFYVPCHFGVLVSHVSHRWREVALANSRLWTSIPLIRGDRVESEVSSWTTMEEDGPRPKGFAVNAMSERAAAFPGQCYLLSISKFTTFAKLISRRLSSNSSRDILDTAVSYASWIQTTKV</sequence>
<evidence type="ECO:0000256" key="1">
    <source>
        <dbReference type="SAM" id="Coils"/>
    </source>
</evidence>
<dbReference type="InterPro" id="IPR036047">
    <property type="entry name" value="F-box-like_dom_sf"/>
</dbReference>
<gene>
    <name evidence="2" type="ORF">FIBSPDRAFT_952998</name>
</gene>
<proteinExistence type="predicted"/>